<sequence length="187" mass="21439">MEISRRLNMASKTTSKPASSFIGMLKLCYGRYHQYLMHISGWRWCPEEKQCRTRSVSTECSEYFRISYGPKNPATRFRNGTNPGFRKRPQSSSIRYLCLPGPIRFHREFVLPICQRWGMVHTLPKERQSCTTDSWTSTQAHSGHPWWKGEYLPGQPLVPELMSAPVPGFSELCPVAIQQGSPRAKTA</sequence>
<reference evidence="1" key="1">
    <citation type="journal article" date="2012" name="Science">
        <title>Fermentation, hydrogen, and sulfur metabolism in multiple uncultivated bacterial phyla.</title>
        <authorList>
            <person name="Wrighton K.C."/>
            <person name="Thomas B.C."/>
            <person name="Sharon I."/>
            <person name="Miller C.S."/>
            <person name="Castelle C.J."/>
            <person name="VerBerkmoes N.C."/>
            <person name="Wilkins M.J."/>
            <person name="Hettich R.L."/>
            <person name="Lipton M.S."/>
            <person name="Williams K.H."/>
            <person name="Long P.E."/>
            <person name="Banfield J.F."/>
        </authorList>
    </citation>
    <scope>NUCLEOTIDE SEQUENCE [LARGE SCALE GENOMIC DNA]</scope>
</reference>
<organism evidence="1">
    <name type="scientific">uncultured bacterium</name>
    <name type="common">gcode 4</name>
    <dbReference type="NCBI Taxonomy" id="1234023"/>
    <lineage>
        <taxon>Bacteria</taxon>
        <taxon>environmental samples</taxon>
    </lineage>
</organism>
<evidence type="ECO:0000313" key="1">
    <source>
        <dbReference type="EMBL" id="EKE26386.1"/>
    </source>
</evidence>
<dbReference type="EMBL" id="AMFJ01000822">
    <property type="protein sequence ID" value="EKE26386.1"/>
    <property type="molecule type" value="Genomic_DNA"/>
</dbReference>
<dbReference type="AlphaFoldDB" id="K2F5M6"/>
<comment type="caution">
    <text evidence="1">The sequence shown here is derived from an EMBL/GenBank/DDBJ whole genome shotgun (WGS) entry which is preliminary data.</text>
</comment>
<protein>
    <submittedName>
        <fullName evidence="1">Uncharacterized protein</fullName>
    </submittedName>
</protein>
<gene>
    <name evidence="1" type="ORF">ACD_4C00306G0002</name>
</gene>
<proteinExistence type="predicted"/>
<accession>K2F5M6</accession>
<name>K2F5M6_9BACT</name>